<evidence type="ECO:0000313" key="8">
    <source>
        <dbReference type="EMBL" id="CDM65289.1"/>
    </source>
</evidence>
<comment type="function">
    <text evidence="7">Single strand-specific metallo-endoribonuclease involved in late-stage 70S ribosome quality control and in maturation of the 3' terminus of the 16S rRNA.</text>
</comment>
<gene>
    <name evidence="7" type="primary">ybeY</name>
    <name evidence="8" type="ORF">PYK22_01287</name>
</gene>
<comment type="subcellular location">
    <subcellularLocation>
        <location evidence="7">Cytoplasm</location>
    </subcellularLocation>
</comment>
<dbReference type="PANTHER" id="PTHR46986:SF1">
    <property type="entry name" value="ENDORIBONUCLEASE YBEY, CHLOROPLASTIC"/>
    <property type="match status" value="1"/>
</dbReference>
<keyword evidence="7" id="KW-0698">rRNA processing</keyword>
<dbReference type="EC" id="3.1.-.-" evidence="7"/>
<dbReference type="OrthoDB" id="9807740at2"/>
<reference evidence="8 9" key="2">
    <citation type="submission" date="2015-01" db="EMBL/GenBank/DDBJ databases">
        <title>Complete genome sequence of Pyrinomonas methylaliphatogenes type strain K22T.</title>
        <authorList>
            <person name="Lee K.C.Y."/>
            <person name="Power J.F."/>
            <person name="Dunfield P.F."/>
            <person name="Morgan X.C."/>
            <person name="Huttenhower C."/>
            <person name="Stott M.B."/>
        </authorList>
    </citation>
    <scope>NUCLEOTIDE SEQUENCE [LARGE SCALE GENOMIC DNA]</scope>
    <source>
        <strain evidence="8 9">K22</strain>
    </source>
</reference>
<evidence type="ECO:0000256" key="4">
    <source>
        <dbReference type="ARBA" id="ARBA00022759"/>
    </source>
</evidence>
<keyword evidence="4 7" id="KW-0255">Endonuclease</keyword>
<accession>A0A0B6WYA6</accession>
<dbReference type="InterPro" id="IPR023091">
    <property type="entry name" value="MetalPrtase_cat_dom_sf_prd"/>
</dbReference>
<keyword evidence="6 7" id="KW-0862">Zinc</keyword>
<dbReference type="AlphaFoldDB" id="A0A0B6WYA6"/>
<comment type="cofactor">
    <cofactor evidence="7">
        <name>Zn(2+)</name>
        <dbReference type="ChEBI" id="CHEBI:29105"/>
    </cofactor>
    <text evidence="7">Binds 1 zinc ion.</text>
</comment>
<evidence type="ECO:0000256" key="5">
    <source>
        <dbReference type="ARBA" id="ARBA00022801"/>
    </source>
</evidence>
<dbReference type="RefSeq" id="WP_041975290.1">
    <property type="nucleotide sequence ID" value="NZ_CBXV010000004.1"/>
</dbReference>
<dbReference type="GO" id="GO:0005737">
    <property type="term" value="C:cytoplasm"/>
    <property type="evidence" value="ECO:0007669"/>
    <property type="project" value="UniProtKB-SubCell"/>
</dbReference>
<dbReference type="GO" id="GO:0004521">
    <property type="term" value="F:RNA endonuclease activity"/>
    <property type="evidence" value="ECO:0007669"/>
    <property type="project" value="UniProtKB-UniRule"/>
</dbReference>
<dbReference type="GO" id="GO:0004222">
    <property type="term" value="F:metalloendopeptidase activity"/>
    <property type="evidence" value="ECO:0007669"/>
    <property type="project" value="InterPro"/>
</dbReference>
<dbReference type="InterPro" id="IPR002036">
    <property type="entry name" value="YbeY"/>
</dbReference>
<feature type="binding site" evidence="7">
    <location>
        <position position="115"/>
    </location>
    <ligand>
        <name>Zn(2+)</name>
        <dbReference type="ChEBI" id="CHEBI:29105"/>
        <note>catalytic</note>
    </ligand>
</feature>
<feature type="binding site" evidence="7">
    <location>
        <position position="125"/>
    </location>
    <ligand>
        <name>Zn(2+)</name>
        <dbReference type="ChEBI" id="CHEBI:29105"/>
        <note>catalytic</note>
    </ligand>
</feature>
<keyword evidence="7" id="KW-0690">Ribosome biogenesis</keyword>
<keyword evidence="2 7" id="KW-0540">Nuclease</keyword>
<dbReference type="PANTHER" id="PTHR46986">
    <property type="entry name" value="ENDORIBONUCLEASE YBEY, CHLOROPLASTIC"/>
    <property type="match status" value="1"/>
</dbReference>
<protein>
    <recommendedName>
        <fullName evidence="7">Endoribonuclease YbeY</fullName>
        <ecNumber evidence="7">3.1.-.-</ecNumber>
    </recommendedName>
</protein>
<reference evidence="8 9" key="1">
    <citation type="submission" date="2013-12" db="EMBL/GenBank/DDBJ databases">
        <authorList>
            <person name="Stott M."/>
        </authorList>
    </citation>
    <scope>NUCLEOTIDE SEQUENCE [LARGE SCALE GENOMIC DNA]</scope>
    <source>
        <strain evidence="8 9">K22</strain>
    </source>
</reference>
<dbReference type="GO" id="GO:0008270">
    <property type="term" value="F:zinc ion binding"/>
    <property type="evidence" value="ECO:0007669"/>
    <property type="project" value="UniProtKB-UniRule"/>
</dbReference>
<evidence type="ECO:0000256" key="7">
    <source>
        <dbReference type="HAMAP-Rule" id="MF_00009"/>
    </source>
</evidence>
<dbReference type="SUPFAM" id="SSF55486">
    <property type="entry name" value="Metalloproteases ('zincins'), catalytic domain"/>
    <property type="match status" value="1"/>
</dbReference>
<dbReference type="NCBIfam" id="TIGR00043">
    <property type="entry name" value="rRNA maturation RNase YbeY"/>
    <property type="match status" value="1"/>
</dbReference>
<name>A0A0B6WYA6_9BACT</name>
<dbReference type="HAMAP" id="MF_00009">
    <property type="entry name" value="Endoribonucl_YbeY"/>
    <property type="match status" value="1"/>
</dbReference>
<comment type="similarity">
    <text evidence="1 7">Belongs to the endoribonuclease YbeY family.</text>
</comment>
<evidence type="ECO:0000256" key="3">
    <source>
        <dbReference type="ARBA" id="ARBA00022723"/>
    </source>
</evidence>
<dbReference type="Gene3D" id="3.40.390.30">
    <property type="entry name" value="Metalloproteases ('zincins'), catalytic domain"/>
    <property type="match status" value="1"/>
</dbReference>
<keyword evidence="7" id="KW-0963">Cytoplasm</keyword>
<evidence type="ECO:0000256" key="2">
    <source>
        <dbReference type="ARBA" id="ARBA00022722"/>
    </source>
</evidence>
<organism evidence="8 9">
    <name type="scientific">Pyrinomonas methylaliphatogenes</name>
    <dbReference type="NCBI Taxonomy" id="454194"/>
    <lineage>
        <taxon>Bacteria</taxon>
        <taxon>Pseudomonadati</taxon>
        <taxon>Acidobacteriota</taxon>
        <taxon>Blastocatellia</taxon>
        <taxon>Blastocatellales</taxon>
        <taxon>Pyrinomonadaceae</taxon>
        <taxon>Pyrinomonas</taxon>
    </lineage>
</organism>
<feature type="binding site" evidence="7">
    <location>
        <position position="119"/>
    </location>
    <ligand>
        <name>Zn(2+)</name>
        <dbReference type="ChEBI" id="CHEBI:29105"/>
        <note>catalytic</note>
    </ligand>
</feature>
<dbReference type="EMBL" id="CBXV010000004">
    <property type="protein sequence ID" value="CDM65289.1"/>
    <property type="molecule type" value="Genomic_DNA"/>
</dbReference>
<dbReference type="STRING" id="454194.PYK22_01287"/>
<dbReference type="Proteomes" id="UP000031518">
    <property type="component" value="Unassembled WGS sequence"/>
</dbReference>
<keyword evidence="9" id="KW-1185">Reference proteome</keyword>
<evidence type="ECO:0000313" key="9">
    <source>
        <dbReference type="Proteomes" id="UP000031518"/>
    </source>
</evidence>
<dbReference type="GO" id="GO:0006364">
    <property type="term" value="P:rRNA processing"/>
    <property type="evidence" value="ECO:0007669"/>
    <property type="project" value="UniProtKB-UniRule"/>
</dbReference>
<evidence type="ECO:0000256" key="1">
    <source>
        <dbReference type="ARBA" id="ARBA00010875"/>
    </source>
</evidence>
<evidence type="ECO:0000256" key="6">
    <source>
        <dbReference type="ARBA" id="ARBA00022833"/>
    </source>
</evidence>
<keyword evidence="3 7" id="KW-0479">Metal-binding</keyword>
<sequence length="145" mass="16713">MSRNVVEVINRQRRRSMDCAYWRRFAERALDAIGLEGAVATVVFVSDRTIKRLNRQFRGRDAATDVLSFPMAEDPVDRRPEEPLGDVVVSVERAAEQAAEHGLSFEREVAQLILHGLLHLCGYDHETDDGEMNRLELRLRRRLRV</sequence>
<dbReference type="Pfam" id="PF02130">
    <property type="entry name" value="YbeY"/>
    <property type="match status" value="1"/>
</dbReference>
<keyword evidence="5 7" id="KW-0378">Hydrolase</keyword>
<proteinExistence type="inferred from homology"/>